<evidence type="ECO:0000256" key="2">
    <source>
        <dbReference type="SAM" id="MobiDB-lite"/>
    </source>
</evidence>
<dbReference type="InterPro" id="IPR019734">
    <property type="entry name" value="TPR_rpt"/>
</dbReference>
<keyword evidence="1" id="KW-0802">TPR repeat</keyword>
<feature type="region of interest" description="Disordered" evidence="2">
    <location>
        <begin position="280"/>
        <end position="343"/>
    </location>
</feature>
<evidence type="ECO:0000313" key="4">
    <source>
        <dbReference type="EMBL" id="QDT33282.1"/>
    </source>
</evidence>
<dbReference type="Proteomes" id="UP000315724">
    <property type="component" value="Chromosome"/>
</dbReference>
<feature type="compositionally biased region" description="Polar residues" evidence="2">
    <location>
        <begin position="280"/>
        <end position="322"/>
    </location>
</feature>
<accession>A0A517QNU6</accession>
<feature type="compositionally biased region" description="Low complexity" evidence="2">
    <location>
        <begin position="324"/>
        <end position="338"/>
    </location>
</feature>
<feature type="repeat" description="TPR" evidence="1">
    <location>
        <begin position="90"/>
        <end position="123"/>
    </location>
</feature>
<sequence length="406" mass="45541">MNTGTLSTMDSSSALENRPRPQSQRVWITYRFSLIICGLLWLFLSSTLCGCGSMNGYVMNRSGRKYYDKGNYEYARYEFERALMDDPHNANYAFNVARTMEHEGEYENAELMYQHALTLDPDHLPSYHALASMLREQGRTAESRELLTAWAETQPYSAGAQMAAGDMYRQEGNMSAAQNYYQQASRNVPQGRSRLQSRMISQRQQGPYGPQYATGQGYPQMASPRYPYHTPPSLQMAETMPMNDFTMMGGPVVSHQSMVSTPMQYQQPMMHEQPMMEQQIINPPSQSPGLLVPTPQQYNPAPTLNSGEPQLLPETQGSNGPQAYQPQQVVSQHSHQYPGMTSEYPVQSMPATGQYTQQVMMPPQTAPTNTAQQPPIFQAPQNMSAAPFQNISTQTSSNVMPAVQAF</sequence>
<keyword evidence="3" id="KW-1133">Transmembrane helix</keyword>
<dbReference type="SMART" id="SM00028">
    <property type="entry name" value="TPR"/>
    <property type="match status" value="3"/>
</dbReference>
<dbReference type="PANTHER" id="PTHR12558:SF13">
    <property type="entry name" value="CELL DIVISION CYCLE PROTEIN 27 HOMOLOG"/>
    <property type="match status" value="1"/>
</dbReference>
<protein>
    <submittedName>
        <fullName evidence="4">Tetratricopeptide repeat protein</fullName>
    </submittedName>
</protein>
<dbReference type="SUPFAM" id="SSF48452">
    <property type="entry name" value="TPR-like"/>
    <property type="match status" value="1"/>
</dbReference>
<reference evidence="4 5" key="1">
    <citation type="submission" date="2019-02" db="EMBL/GenBank/DDBJ databases">
        <title>Deep-cultivation of Planctomycetes and their phenomic and genomic characterization uncovers novel biology.</title>
        <authorList>
            <person name="Wiegand S."/>
            <person name="Jogler M."/>
            <person name="Boedeker C."/>
            <person name="Pinto D."/>
            <person name="Vollmers J."/>
            <person name="Rivas-Marin E."/>
            <person name="Kohn T."/>
            <person name="Peeters S.H."/>
            <person name="Heuer A."/>
            <person name="Rast P."/>
            <person name="Oberbeckmann S."/>
            <person name="Bunk B."/>
            <person name="Jeske O."/>
            <person name="Meyerdierks A."/>
            <person name="Storesund J.E."/>
            <person name="Kallscheuer N."/>
            <person name="Luecker S."/>
            <person name="Lage O.M."/>
            <person name="Pohl T."/>
            <person name="Merkel B.J."/>
            <person name="Hornburger P."/>
            <person name="Mueller R.-W."/>
            <person name="Bruemmer F."/>
            <person name="Labrenz M."/>
            <person name="Spormann A.M."/>
            <person name="Op den Camp H."/>
            <person name="Overmann J."/>
            <person name="Amann R."/>
            <person name="Jetten M.S.M."/>
            <person name="Mascher T."/>
            <person name="Medema M.H."/>
            <person name="Devos D.P."/>
            <person name="Kaster A.-K."/>
            <person name="Ovreas L."/>
            <person name="Rohde M."/>
            <person name="Galperin M.Y."/>
            <person name="Jogler C."/>
        </authorList>
    </citation>
    <scope>NUCLEOTIDE SEQUENCE [LARGE SCALE GENOMIC DNA]</scope>
    <source>
        <strain evidence="4 5">Mal48</strain>
    </source>
</reference>
<dbReference type="EMBL" id="CP036267">
    <property type="protein sequence ID" value="QDT33282.1"/>
    <property type="molecule type" value="Genomic_DNA"/>
</dbReference>
<dbReference type="RefSeq" id="WP_145199361.1">
    <property type="nucleotide sequence ID" value="NZ_CP036267.1"/>
</dbReference>
<dbReference type="PROSITE" id="PS50005">
    <property type="entry name" value="TPR"/>
    <property type="match status" value="2"/>
</dbReference>
<evidence type="ECO:0000313" key="5">
    <source>
        <dbReference type="Proteomes" id="UP000315724"/>
    </source>
</evidence>
<gene>
    <name evidence="4" type="ORF">Mal48_25350</name>
</gene>
<dbReference type="OrthoDB" id="270653at2"/>
<dbReference type="Gene3D" id="1.25.40.10">
    <property type="entry name" value="Tetratricopeptide repeat domain"/>
    <property type="match status" value="1"/>
</dbReference>
<dbReference type="Pfam" id="PF13181">
    <property type="entry name" value="TPR_8"/>
    <property type="match status" value="1"/>
</dbReference>
<feature type="repeat" description="TPR" evidence="1">
    <location>
        <begin position="56"/>
        <end position="89"/>
    </location>
</feature>
<dbReference type="AlphaFoldDB" id="A0A517QNU6"/>
<keyword evidence="3" id="KW-0472">Membrane</keyword>
<evidence type="ECO:0000256" key="1">
    <source>
        <dbReference type="PROSITE-ProRule" id="PRU00339"/>
    </source>
</evidence>
<organism evidence="4 5">
    <name type="scientific">Thalassoglobus polymorphus</name>
    <dbReference type="NCBI Taxonomy" id="2527994"/>
    <lineage>
        <taxon>Bacteria</taxon>
        <taxon>Pseudomonadati</taxon>
        <taxon>Planctomycetota</taxon>
        <taxon>Planctomycetia</taxon>
        <taxon>Planctomycetales</taxon>
        <taxon>Planctomycetaceae</taxon>
        <taxon>Thalassoglobus</taxon>
    </lineage>
</organism>
<dbReference type="Pfam" id="PF14559">
    <property type="entry name" value="TPR_19"/>
    <property type="match status" value="1"/>
</dbReference>
<keyword evidence="5" id="KW-1185">Reference proteome</keyword>
<evidence type="ECO:0000256" key="3">
    <source>
        <dbReference type="SAM" id="Phobius"/>
    </source>
</evidence>
<dbReference type="KEGG" id="tpol:Mal48_25350"/>
<keyword evidence="3" id="KW-0812">Transmembrane</keyword>
<proteinExistence type="predicted"/>
<dbReference type="InterPro" id="IPR011990">
    <property type="entry name" value="TPR-like_helical_dom_sf"/>
</dbReference>
<feature type="transmembrane region" description="Helical" evidence="3">
    <location>
        <begin position="26"/>
        <end position="44"/>
    </location>
</feature>
<name>A0A517QNU6_9PLAN</name>
<dbReference type="PANTHER" id="PTHR12558">
    <property type="entry name" value="CELL DIVISION CYCLE 16,23,27"/>
    <property type="match status" value="1"/>
</dbReference>